<dbReference type="PROSITE" id="PS50043">
    <property type="entry name" value="HTH_LUXR_2"/>
    <property type="match status" value="1"/>
</dbReference>
<dbReference type="InterPro" id="IPR039420">
    <property type="entry name" value="WalR-like"/>
</dbReference>
<dbReference type="Gene3D" id="3.40.50.2300">
    <property type="match status" value="1"/>
</dbReference>
<dbReference type="EMBL" id="BMSX01000009">
    <property type="protein sequence ID" value="GGR20847.1"/>
    <property type="molecule type" value="Genomic_DNA"/>
</dbReference>
<feature type="domain" description="HTH luxR-type" evidence="4">
    <location>
        <begin position="163"/>
        <end position="228"/>
    </location>
</feature>
<dbReference type="SMART" id="SM00448">
    <property type="entry name" value="REC"/>
    <property type="match status" value="1"/>
</dbReference>
<feature type="domain" description="Response regulatory" evidence="5">
    <location>
        <begin position="16"/>
        <end position="131"/>
    </location>
</feature>
<keyword evidence="1 3" id="KW-0597">Phosphoprotein</keyword>
<dbReference type="InterPro" id="IPR016032">
    <property type="entry name" value="Sig_transdc_resp-reg_C-effctor"/>
</dbReference>
<dbReference type="PANTHER" id="PTHR43214">
    <property type="entry name" value="TWO-COMPONENT RESPONSE REGULATOR"/>
    <property type="match status" value="1"/>
</dbReference>
<evidence type="ECO:0000256" key="1">
    <source>
        <dbReference type="ARBA" id="ARBA00022553"/>
    </source>
</evidence>
<dbReference type="AlphaFoldDB" id="A0A918CF95"/>
<dbReference type="InterPro" id="IPR011006">
    <property type="entry name" value="CheY-like_superfamily"/>
</dbReference>
<accession>A0A918CF95</accession>
<organism evidence="6 7">
    <name type="scientific">Streptomyces aurantiogriseus</name>
    <dbReference type="NCBI Taxonomy" id="66870"/>
    <lineage>
        <taxon>Bacteria</taxon>
        <taxon>Bacillati</taxon>
        <taxon>Actinomycetota</taxon>
        <taxon>Actinomycetes</taxon>
        <taxon>Kitasatosporales</taxon>
        <taxon>Streptomycetaceae</taxon>
        <taxon>Streptomyces</taxon>
    </lineage>
</organism>
<proteinExistence type="predicted"/>
<dbReference type="PROSITE" id="PS00622">
    <property type="entry name" value="HTH_LUXR_1"/>
    <property type="match status" value="1"/>
</dbReference>
<reference evidence="6" key="1">
    <citation type="journal article" date="2014" name="Int. J. Syst. Evol. Microbiol.">
        <title>Complete genome sequence of Corynebacterium casei LMG S-19264T (=DSM 44701T), isolated from a smear-ripened cheese.</title>
        <authorList>
            <consortium name="US DOE Joint Genome Institute (JGI-PGF)"/>
            <person name="Walter F."/>
            <person name="Albersmeier A."/>
            <person name="Kalinowski J."/>
            <person name="Ruckert C."/>
        </authorList>
    </citation>
    <scope>NUCLEOTIDE SEQUENCE</scope>
    <source>
        <strain evidence="6">JCM 4346</strain>
    </source>
</reference>
<dbReference type="SUPFAM" id="SSF46894">
    <property type="entry name" value="C-terminal effector domain of the bipartite response regulators"/>
    <property type="match status" value="1"/>
</dbReference>
<dbReference type="PRINTS" id="PR00038">
    <property type="entry name" value="HTHLUXR"/>
</dbReference>
<dbReference type="GO" id="GO:0000160">
    <property type="term" value="P:phosphorelay signal transduction system"/>
    <property type="evidence" value="ECO:0007669"/>
    <property type="project" value="InterPro"/>
</dbReference>
<comment type="caution">
    <text evidence="6">The sequence shown here is derived from an EMBL/GenBank/DDBJ whole genome shotgun (WGS) entry which is preliminary data.</text>
</comment>
<dbReference type="CDD" id="cd06170">
    <property type="entry name" value="LuxR_C_like"/>
    <property type="match status" value="1"/>
</dbReference>
<dbReference type="Pfam" id="PF00072">
    <property type="entry name" value="Response_reg"/>
    <property type="match status" value="1"/>
</dbReference>
<reference evidence="6" key="2">
    <citation type="submission" date="2020-09" db="EMBL/GenBank/DDBJ databases">
        <authorList>
            <person name="Sun Q."/>
            <person name="Ohkuma M."/>
        </authorList>
    </citation>
    <scope>NUCLEOTIDE SEQUENCE</scope>
    <source>
        <strain evidence="6">JCM 4346</strain>
    </source>
</reference>
<dbReference type="Pfam" id="PF00196">
    <property type="entry name" value="GerE"/>
    <property type="match status" value="1"/>
</dbReference>
<gene>
    <name evidence="6" type="ORF">GCM10010251_40900</name>
</gene>
<dbReference type="SMART" id="SM00421">
    <property type="entry name" value="HTH_LUXR"/>
    <property type="match status" value="1"/>
</dbReference>
<evidence type="ECO:0000259" key="4">
    <source>
        <dbReference type="PROSITE" id="PS50043"/>
    </source>
</evidence>
<dbReference type="PROSITE" id="PS50110">
    <property type="entry name" value="RESPONSE_REGULATORY"/>
    <property type="match status" value="1"/>
</dbReference>
<evidence type="ECO:0000256" key="3">
    <source>
        <dbReference type="PROSITE-ProRule" id="PRU00169"/>
    </source>
</evidence>
<keyword evidence="7" id="KW-1185">Reference proteome</keyword>
<dbReference type="InterPro" id="IPR000792">
    <property type="entry name" value="Tscrpt_reg_LuxR_C"/>
</dbReference>
<dbReference type="RefSeq" id="WP_229911074.1">
    <property type="nucleotide sequence ID" value="NZ_BMSX01000009.1"/>
</dbReference>
<evidence type="ECO:0000259" key="5">
    <source>
        <dbReference type="PROSITE" id="PS50110"/>
    </source>
</evidence>
<dbReference type="Proteomes" id="UP000658320">
    <property type="component" value="Unassembled WGS sequence"/>
</dbReference>
<dbReference type="InterPro" id="IPR001789">
    <property type="entry name" value="Sig_transdc_resp-reg_receiver"/>
</dbReference>
<dbReference type="CDD" id="cd17535">
    <property type="entry name" value="REC_NarL-like"/>
    <property type="match status" value="1"/>
</dbReference>
<dbReference type="InterPro" id="IPR058245">
    <property type="entry name" value="NreC/VraR/RcsB-like_REC"/>
</dbReference>
<keyword evidence="2 6" id="KW-0238">DNA-binding</keyword>
<evidence type="ECO:0000256" key="2">
    <source>
        <dbReference type="ARBA" id="ARBA00023125"/>
    </source>
</evidence>
<dbReference type="GO" id="GO:0006355">
    <property type="term" value="P:regulation of DNA-templated transcription"/>
    <property type="evidence" value="ECO:0007669"/>
    <property type="project" value="InterPro"/>
</dbReference>
<feature type="modified residue" description="4-aspartylphosphate" evidence="3">
    <location>
        <position position="66"/>
    </location>
</feature>
<evidence type="ECO:0000313" key="6">
    <source>
        <dbReference type="EMBL" id="GGR20847.1"/>
    </source>
</evidence>
<dbReference type="SUPFAM" id="SSF52172">
    <property type="entry name" value="CheY-like"/>
    <property type="match status" value="1"/>
</dbReference>
<evidence type="ECO:0000313" key="7">
    <source>
        <dbReference type="Proteomes" id="UP000658320"/>
    </source>
</evidence>
<protein>
    <submittedName>
        <fullName evidence="6">DNA-binding response regulator</fullName>
    </submittedName>
</protein>
<dbReference type="GO" id="GO:0003677">
    <property type="term" value="F:DNA binding"/>
    <property type="evidence" value="ECO:0007669"/>
    <property type="project" value="UniProtKB-KW"/>
</dbReference>
<name>A0A918CF95_9ACTN</name>
<sequence length="232" mass="24938">MSEEQGRQAGARGLIKVMVVDDHPMWRDAVARDLAESGFDVVATAGDGEQAVRRARATTPDVLVLDLNLPAKPGVQVCKEVVAANPALRVLVLSASGEHADVLEAVKSGATGYLLKSASTEELLDAVRRTAVGDPVFTPGLAGLVLGEYRRLASEPAPAAGTDEPDAPRLTDRETEVLRLVAKGLSYKQIAERLVISHRTVQNHVQNTLGKLQLHNRVELVRYAIERGLDDD</sequence>